<evidence type="ECO:0000256" key="10">
    <source>
        <dbReference type="ARBA" id="ARBA00023004"/>
    </source>
</evidence>
<keyword evidence="11" id="KW-0411">Iron-sulfur</keyword>
<accession>A0A507EB80</accession>
<evidence type="ECO:0000256" key="1">
    <source>
        <dbReference type="ARBA" id="ARBA00000843"/>
    </source>
</evidence>
<dbReference type="InterPro" id="IPR015797">
    <property type="entry name" value="NUDIX_hydrolase-like_dom_sf"/>
</dbReference>
<keyword evidence="13" id="KW-0326">Glycosidase</keyword>
<reference evidence="16 17" key="1">
    <citation type="journal article" date="2019" name="Sci. Rep.">
        <title>Comparative genomics of chytrid fungi reveal insights into the obligate biotrophic and pathogenic lifestyle of Synchytrium endobioticum.</title>
        <authorList>
            <person name="van de Vossenberg B.T.L.H."/>
            <person name="Warris S."/>
            <person name="Nguyen H.D.T."/>
            <person name="van Gent-Pelzer M.P.E."/>
            <person name="Joly D.L."/>
            <person name="van de Geest H.C."/>
            <person name="Bonants P.J.M."/>
            <person name="Smith D.S."/>
            <person name="Levesque C.A."/>
            <person name="van der Lee T.A.J."/>
        </authorList>
    </citation>
    <scope>NUCLEOTIDE SEQUENCE [LARGE SCALE GENOMIC DNA]</scope>
    <source>
        <strain evidence="16 17">CBS 809.83</strain>
    </source>
</reference>
<comment type="similarity">
    <text evidence="3">Belongs to the Nth/MutY family.</text>
</comment>
<feature type="region of interest" description="Disordered" evidence="14">
    <location>
        <begin position="546"/>
        <end position="599"/>
    </location>
</feature>
<dbReference type="SMART" id="SM00525">
    <property type="entry name" value="FES"/>
    <property type="match status" value="1"/>
</dbReference>
<dbReference type="Pfam" id="PF00730">
    <property type="entry name" value="HhH-GPD"/>
    <property type="match status" value="1"/>
</dbReference>
<dbReference type="GO" id="GO:0051539">
    <property type="term" value="F:4 iron, 4 sulfur cluster binding"/>
    <property type="evidence" value="ECO:0007669"/>
    <property type="project" value="UniProtKB-KW"/>
</dbReference>
<evidence type="ECO:0000256" key="6">
    <source>
        <dbReference type="ARBA" id="ARBA00022485"/>
    </source>
</evidence>
<keyword evidence="10" id="KW-0408">Iron</keyword>
<comment type="caution">
    <text evidence="16">The sequence shown here is derived from an EMBL/GenBank/DDBJ whole genome shotgun (WGS) entry which is preliminary data.</text>
</comment>
<keyword evidence="7" id="KW-0479">Metal-binding</keyword>
<dbReference type="AlphaFoldDB" id="A0A507EB80"/>
<keyword evidence="12" id="KW-0234">DNA repair</keyword>
<dbReference type="Gene3D" id="1.10.340.30">
    <property type="entry name" value="Hypothetical protein, domain 2"/>
    <property type="match status" value="1"/>
</dbReference>
<dbReference type="EC" id="3.2.2.31" evidence="4"/>
<evidence type="ECO:0000256" key="3">
    <source>
        <dbReference type="ARBA" id="ARBA00008343"/>
    </source>
</evidence>
<keyword evidence="8" id="KW-0227">DNA damage</keyword>
<proteinExistence type="inferred from homology"/>
<evidence type="ECO:0000256" key="12">
    <source>
        <dbReference type="ARBA" id="ARBA00023204"/>
    </source>
</evidence>
<dbReference type="InterPro" id="IPR003651">
    <property type="entry name" value="Endonuclease3_FeS-loop_motif"/>
</dbReference>
<dbReference type="EMBL" id="QEAQ01000010">
    <property type="protein sequence ID" value="TPX61084.1"/>
    <property type="molecule type" value="Genomic_DNA"/>
</dbReference>
<dbReference type="GO" id="GO:0006298">
    <property type="term" value="P:mismatch repair"/>
    <property type="evidence" value="ECO:0007669"/>
    <property type="project" value="TreeGrafter"/>
</dbReference>
<evidence type="ECO:0000256" key="14">
    <source>
        <dbReference type="SAM" id="MobiDB-lite"/>
    </source>
</evidence>
<evidence type="ECO:0000313" key="17">
    <source>
        <dbReference type="Proteomes" id="UP000318582"/>
    </source>
</evidence>
<dbReference type="FunFam" id="1.10.340.30:FF:000002">
    <property type="entry name" value="Adenine DNA glycosylase"/>
    <property type="match status" value="1"/>
</dbReference>
<feature type="domain" description="HhH-GPD" evidence="15">
    <location>
        <begin position="134"/>
        <end position="286"/>
    </location>
</feature>
<dbReference type="InterPro" id="IPR023170">
    <property type="entry name" value="HhH_base_excis_C"/>
</dbReference>
<keyword evidence="6" id="KW-0004">4Fe-4S</keyword>
<dbReference type="Proteomes" id="UP000318582">
    <property type="component" value="Unassembled WGS sequence"/>
</dbReference>
<dbReference type="SUPFAM" id="SSF55811">
    <property type="entry name" value="Nudix"/>
    <property type="match status" value="1"/>
</dbReference>
<dbReference type="InterPro" id="IPR011257">
    <property type="entry name" value="DNA_glycosylase"/>
</dbReference>
<keyword evidence="9" id="KW-0378">Hydrolase</keyword>
<protein>
    <recommendedName>
        <fullName evidence="5">Adenine DNA glycosylase</fullName>
        <ecNumber evidence="4">3.2.2.31</ecNumber>
    </recommendedName>
</protein>
<feature type="compositionally biased region" description="Acidic residues" evidence="14">
    <location>
        <begin position="576"/>
        <end position="586"/>
    </location>
</feature>
<dbReference type="GO" id="GO:0000701">
    <property type="term" value="F:purine-specific mismatch base pair DNA N-glycosylase activity"/>
    <property type="evidence" value="ECO:0007669"/>
    <property type="project" value="UniProtKB-EC"/>
</dbReference>
<name>A0A507EB80_9FUNG</name>
<comment type="catalytic activity">
    <reaction evidence="1">
        <text>Hydrolyzes free adenine bases from 7,8-dihydro-8-oxoguanine:adenine mismatched double-stranded DNA, leaving an apurinic site.</text>
        <dbReference type="EC" id="3.2.2.31"/>
    </reaction>
</comment>
<dbReference type="SMART" id="SM00478">
    <property type="entry name" value="ENDO3c"/>
    <property type="match status" value="1"/>
</dbReference>
<dbReference type="PANTHER" id="PTHR42944:SF1">
    <property type="entry name" value="ADENINE DNA GLYCOSYLASE"/>
    <property type="match status" value="1"/>
</dbReference>
<dbReference type="CDD" id="cd00056">
    <property type="entry name" value="ENDO3c"/>
    <property type="match status" value="1"/>
</dbReference>
<evidence type="ECO:0000256" key="5">
    <source>
        <dbReference type="ARBA" id="ARBA00022023"/>
    </source>
</evidence>
<dbReference type="InterPro" id="IPR044298">
    <property type="entry name" value="MIG/MutY"/>
</dbReference>
<dbReference type="InterPro" id="IPR003265">
    <property type="entry name" value="HhH-GPD_domain"/>
</dbReference>
<evidence type="ECO:0000313" key="16">
    <source>
        <dbReference type="EMBL" id="TPX61084.1"/>
    </source>
</evidence>
<evidence type="ECO:0000256" key="9">
    <source>
        <dbReference type="ARBA" id="ARBA00022801"/>
    </source>
</evidence>
<evidence type="ECO:0000256" key="2">
    <source>
        <dbReference type="ARBA" id="ARBA00001966"/>
    </source>
</evidence>
<dbReference type="GO" id="GO:0005634">
    <property type="term" value="C:nucleus"/>
    <property type="evidence" value="ECO:0007669"/>
    <property type="project" value="TreeGrafter"/>
</dbReference>
<dbReference type="GO" id="GO:0032357">
    <property type="term" value="F:oxidized purine DNA binding"/>
    <property type="evidence" value="ECO:0007669"/>
    <property type="project" value="TreeGrafter"/>
</dbReference>
<dbReference type="SUPFAM" id="SSF48150">
    <property type="entry name" value="DNA-glycosylase"/>
    <property type="match status" value="1"/>
</dbReference>
<dbReference type="Gene3D" id="3.90.79.10">
    <property type="entry name" value="Nucleoside Triphosphate Pyrophosphohydrolase"/>
    <property type="match status" value="1"/>
</dbReference>
<gene>
    <name evidence="16" type="ORF">PhCBS80983_g01329</name>
</gene>
<evidence type="ECO:0000256" key="8">
    <source>
        <dbReference type="ARBA" id="ARBA00022763"/>
    </source>
</evidence>
<evidence type="ECO:0000256" key="13">
    <source>
        <dbReference type="ARBA" id="ARBA00023295"/>
    </source>
</evidence>
<dbReference type="GO" id="GO:0035485">
    <property type="term" value="F:adenine/guanine mispair binding"/>
    <property type="evidence" value="ECO:0007669"/>
    <property type="project" value="TreeGrafter"/>
</dbReference>
<comment type="cofactor">
    <cofactor evidence="2">
        <name>[4Fe-4S] cluster</name>
        <dbReference type="ChEBI" id="CHEBI:49883"/>
    </cofactor>
</comment>
<sequence>MSVRTLSNGAHIFIRVENNNNTDEKKCSMFLIPDAADDTVARSDETILEAAFAVLRRARVNAVASHAPSYHRFVSAEETEQLRAALLRWYDQEQREMPWRTPCGTKAVEVLAREGPVEAVEGQRAYEVWISEIMLQQTQVATVIPYYRRWLAKWPTIHDLAAADGEDVHSVWSGLGYYSRARRLHEGAQLVVKKFNGILPRDPAVLEKEVPGVGPYTAGAITSIAYNVAAPLVDGNVIRVVSRLRAIAADPKSKKTIELHWALATELLDPKRPGHFNQALMDLGATVCTPVNPDCPQCPVKELCRANAESKAMKAIAKETFSGTPAPKIDPVTEDPCDMCPPLVDIEEAGVTRYPAKAKKKPPRVETCVVCVLEHCGDDEQPRFLLVKGPKEGLLANLWDFPNTIIASEEGATEVAPISYNVRKSHTNAWLATHAGVDLASQSGVKRMDVGSARHLFSHIRREMLVEHVILTGTLDLKGVVAKKDAEGEVPVIKPVKKRSGKVKAKTSVEDEPKSLRWVTEEEMVGENQAVPATLKKAFALISRIGKKASGRTSTTRRREPTDVKPRKRPRRHEEDDSSGYEDESEPTASPAVKGSVRITRSTSCLKQSTILGFFTKR</sequence>
<dbReference type="STRING" id="109895.A0A507EB80"/>
<evidence type="ECO:0000256" key="11">
    <source>
        <dbReference type="ARBA" id="ARBA00023014"/>
    </source>
</evidence>
<evidence type="ECO:0000256" key="4">
    <source>
        <dbReference type="ARBA" id="ARBA00012045"/>
    </source>
</evidence>
<organism evidence="16 17">
    <name type="scientific">Powellomyces hirtus</name>
    <dbReference type="NCBI Taxonomy" id="109895"/>
    <lineage>
        <taxon>Eukaryota</taxon>
        <taxon>Fungi</taxon>
        <taxon>Fungi incertae sedis</taxon>
        <taxon>Chytridiomycota</taxon>
        <taxon>Chytridiomycota incertae sedis</taxon>
        <taxon>Chytridiomycetes</taxon>
        <taxon>Spizellomycetales</taxon>
        <taxon>Powellomycetaceae</taxon>
        <taxon>Powellomyces</taxon>
    </lineage>
</organism>
<dbReference type="PANTHER" id="PTHR42944">
    <property type="entry name" value="ADENINE DNA GLYCOSYLASE"/>
    <property type="match status" value="1"/>
</dbReference>
<dbReference type="FunFam" id="1.10.1670.10:FF:000002">
    <property type="entry name" value="Adenine DNA glycosylase"/>
    <property type="match status" value="1"/>
</dbReference>
<dbReference type="GO" id="GO:0006285">
    <property type="term" value="P:base-excision repair, AP site formation"/>
    <property type="evidence" value="ECO:0007669"/>
    <property type="project" value="UniProtKB-ARBA"/>
</dbReference>
<keyword evidence="17" id="KW-1185">Reference proteome</keyword>
<dbReference type="GO" id="GO:0046872">
    <property type="term" value="F:metal ion binding"/>
    <property type="evidence" value="ECO:0007669"/>
    <property type="project" value="UniProtKB-KW"/>
</dbReference>
<dbReference type="GO" id="GO:0034039">
    <property type="term" value="F:8-oxo-7,8-dihydroguanine DNA N-glycosylase activity"/>
    <property type="evidence" value="ECO:0007669"/>
    <property type="project" value="TreeGrafter"/>
</dbReference>
<evidence type="ECO:0000259" key="15">
    <source>
        <dbReference type="SMART" id="SM00478"/>
    </source>
</evidence>
<evidence type="ECO:0000256" key="7">
    <source>
        <dbReference type="ARBA" id="ARBA00022723"/>
    </source>
</evidence>
<dbReference type="Gene3D" id="1.10.1670.10">
    <property type="entry name" value="Helix-hairpin-Helix base-excision DNA repair enzymes (C-terminal)"/>
    <property type="match status" value="1"/>
</dbReference>